<accession>A0A2V2VSL2</accession>
<comment type="caution">
    <text evidence="2">The sequence shown here is derived from an EMBL/GenBank/DDBJ whole genome shotgun (WGS) entry which is preliminary data.</text>
</comment>
<evidence type="ECO:0000256" key="1">
    <source>
        <dbReference type="SAM" id="MobiDB-lite"/>
    </source>
</evidence>
<dbReference type="VEuPathDB" id="TriTrypDB:C4B63_16g109"/>
<sequence>MLRASLIVYGSGFMRTIGKRKKAAAATAATTAINGKTSSVSTGADKKRRKKATTQVEEMMDGDSTPVIHNSNSTHARLGDGVSEKASNSRHGTTATGLRSRRNKRSDEEVLQLAQRMQRRDLTGEVPVASFAYEILKAHPSVRQMGLRERMSFLCDRWDRLRKEQRQVYLDDPLKGLL</sequence>
<dbReference type="VEuPathDB" id="TriTrypDB:TcCLB.504003.50"/>
<dbReference type="VEuPathDB" id="TriTrypDB:TcBrA4_0137320"/>
<dbReference type="VEuPathDB" id="TriTrypDB:TcCL_NonESM05153"/>
<dbReference type="EMBL" id="PRFA01000016">
    <property type="protein sequence ID" value="PWU97303.1"/>
    <property type="molecule type" value="Genomic_DNA"/>
</dbReference>
<gene>
    <name evidence="2" type="ORF">C4B63_16g109</name>
</gene>
<evidence type="ECO:0000313" key="3">
    <source>
        <dbReference type="Proteomes" id="UP000246121"/>
    </source>
</evidence>
<dbReference type="VEuPathDB" id="TriTrypDB:BCY84_02429"/>
<reference evidence="2 3" key="1">
    <citation type="journal article" date="2018" name="Microb. Genom.">
        <title>Expanding an expanded genome: long-read sequencing of Trypanosoma cruzi.</title>
        <authorList>
            <person name="Berna L."/>
            <person name="Rodriguez M."/>
            <person name="Chiribao M.L."/>
            <person name="Parodi-Talice A."/>
            <person name="Pita S."/>
            <person name="Rijo G."/>
            <person name="Alvarez-Valin F."/>
            <person name="Robello C."/>
        </authorList>
    </citation>
    <scope>NUCLEOTIDE SEQUENCE [LARGE SCALE GENOMIC DNA]</scope>
    <source>
        <strain evidence="2 3">Dm28c</strain>
    </source>
</reference>
<dbReference type="AlphaFoldDB" id="A0A2V2VSL2"/>
<dbReference type="VEuPathDB" id="TriTrypDB:C3747_21g150"/>
<name>A0A2V2VSL2_TRYCR</name>
<dbReference type="VEuPathDB" id="TriTrypDB:TcG_03545"/>
<protein>
    <submittedName>
        <fullName evidence="2">Uncharacterized protein</fullName>
    </submittedName>
</protein>
<feature type="compositionally biased region" description="Polar residues" evidence="1">
    <location>
        <begin position="85"/>
        <end position="97"/>
    </location>
</feature>
<evidence type="ECO:0000313" key="2">
    <source>
        <dbReference type="EMBL" id="PWU97303.1"/>
    </source>
</evidence>
<dbReference type="VEuPathDB" id="TriTrypDB:TcYC6_0032900"/>
<feature type="region of interest" description="Disordered" evidence="1">
    <location>
        <begin position="36"/>
        <end position="56"/>
    </location>
</feature>
<proteinExistence type="predicted"/>
<dbReference type="VEuPathDB" id="TriTrypDB:TcCLB.510517.20"/>
<organism evidence="2 3">
    <name type="scientific">Trypanosoma cruzi</name>
    <dbReference type="NCBI Taxonomy" id="5693"/>
    <lineage>
        <taxon>Eukaryota</taxon>
        <taxon>Discoba</taxon>
        <taxon>Euglenozoa</taxon>
        <taxon>Kinetoplastea</taxon>
        <taxon>Metakinetoplastina</taxon>
        <taxon>Trypanosomatida</taxon>
        <taxon>Trypanosomatidae</taxon>
        <taxon>Trypanosoma</taxon>
        <taxon>Schizotrypanum</taxon>
    </lineage>
</organism>
<feature type="region of interest" description="Disordered" evidence="1">
    <location>
        <begin position="77"/>
        <end position="108"/>
    </location>
</feature>
<dbReference type="Proteomes" id="UP000246121">
    <property type="component" value="Unassembled WGS sequence"/>
</dbReference>
<dbReference type="OrthoDB" id="277635at2759"/>